<dbReference type="NCBIfam" id="TIGR00360">
    <property type="entry name" value="ComEC_N-term"/>
    <property type="match status" value="1"/>
</dbReference>
<dbReference type="RefSeq" id="WP_050353125.1">
    <property type="nucleotide sequence ID" value="NZ_FTOS01000001.1"/>
</dbReference>
<evidence type="ECO:0000256" key="3">
    <source>
        <dbReference type="ARBA" id="ARBA00022692"/>
    </source>
</evidence>
<dbReference type="Pfam" id="PF00753">
    <property type="entry name" value="Lactamase_B"/>
    <property type="match status" value="1"/>
</dbReference>
<dbReference type="Proteomes" id="UP000036780">
    <property type="component" value="Unassembled WGS sequence"/>
</dbReference>
<dbReference type="Pfam" id="PF13567">
    <property type="entry name" value="DUF4131"/>
    <property type="match status" value="1"/>
</dbReference>
<dbReference type="PANTHER" id="PTHR30619">
    <property type="entry name" value="DNA INTERNALIZATION/COMPETENCE PROTEIN COMEC/REC2"/>
    <property type="match status" value="1"/>
</dbReference>
<feature type="transmembrane region" description="Helical" evidence="6">
    <location>
        <begin position="355"/>
        <end position="377"/>
    </location>
</feature>
<dbReference type="SUPFAM" id="SSF56281">
    <property type="entry name" value="Metallo-hydrolase/oxidoreductase"/>
    <property type="match status" value="1"/>
</dbReference>
<dbReference type="NCBIfam" id="TIGR00361">
    <property type="entry name" value="ComEC_Rec2"/>
    <property type="match status" value="1"/>
</dbReference>
<feature type="domain" description="Metallo-beta-lactamase" evidence="7">
    <location>
        <begin position="509"/>
        <end position="710"/>
    </location>
</feature>
<dbReference type="Gene3D" id="3.60.15.10">
    <property type="entry name" value="Ribonuclease Z/Hydroxyacylglutathione hydrolase-like"/>
    <property type="match status" value="1"/>
</dbReference>
<comment type="caution">
    <text evidence="8">The sequence shown here is derived from an EMBL/GenBank/DDBJ whole genome shotgun (WGS) entry which is preliminary data.</text>
</comment>
<feature type="transmembrane region" description="Helical" evidence="6">
    <location>
        <begin position="44"/>
        <end position="63"/>
    </location>
</feature>
<organism evidence="8 9">
    <name type="scientific">Virgibacillus pantothenticus</name>
    <dbReference type="NCBI Taxonomy" id="1473"/>
    <lineage>
        <taxon>Bacteria</taxon>
        <taxon>Bacillati</taxon>
        <taxon>Bacillota</taxon>
        <taxon>Bacilli</taxon>
        <taxon>Bacillales</taxon>
        <taxon>Bacillaceae</taxon>
        <taxon>Virgibacillus</taxon>
    </lineage>
</organism>
<feature type="transmembrane region" description="Helical" evidence="6">
    <location>
        <begin position="266"/>
        <end position="290"/>
    </location>
</feature>
<dbReference type="InterPro" id="IPR004797">
    <property type="entry name" value="Competence_ComEC/Rec2"/>
</dbReference>
<sequence length="756" mass="86624">MNGNWHFVACAAFTSMLAILTSFSTLLFGVFLIWISYLFYIKRIATLPLVLSFLFLLFFYFYLPHLSSNNQLDPLKHPITVSGPIVSPVEKTTSRLSFVIQDEQINEKIAVAYFPDQEGKYDESIRYGSTCSFTTEISAPDTATNPGQFDYRRYLLTKEIKYEAVLSDLQLLKCVKNRGILQSLDQIRHSVLDYTDKRLSKETSSWVRALVFGDDSSVNKETVELFQRWGMSHLLAISGLHVGIITGLLYFVLIKLNLLTKEWTEWAILIFLPIYAVLAGGEPSVWRASLMACILIILHKTGWKWNVTDVLSLVFLFLLATDKFIMYQVGFQLSFAVTFALLLSKRILFQTKNRLFQVLYISFIAQIAILPIQFYYFSLFQPASIVVNLIMVPYYSAFFIPAMFLLLLFTPLPWVSLLDNWFMNIHHVAMQVVHWFDEHMHFPLVSGPLPWFVVLLYYVLFILFMQWWEKEKLRHAFYCGCLIVLLLIGNGLRPYFSPVGTVTMLDIGQGDAFVIELPYRKGVILIDAGATFSFTDYAPSRRMYEQVIKPYLFSRGIQQLDAVILTHEDMDHIGSVPYLLQEFAVNTIIVSPFFDTAKLEFNRVPEDVNLITAKGNSEMNVGGHLFQILAPIQDNHDSNQNSMVLYTNLGGKNWLFTGDITKEEEKDVIRKYPNLSIDVLKVAHHGSDTSTDEALLQELSPKIALIPVGRDNRYGHPADDVVQRLEDKEMTILRTDQHGAVQYHFQDKAGIFTIIK</sequence>
<feature type="transmembrane region" description="Helical" evidence="6">
    <location>
        <begin position="383"/>
        <end position="409"/>
    </location>
</feature>
<dbReference type="InterPro" id="IPR001279">
    <property type="entry name" value="Metallo-B-lactamas"/>
</dbReference>
<dbReference type="Pfam" id="PF03772">
    <property type="entry name" value="Competence"/>
    <property type="match status" value="1"/>
</dbReference>
<feature type="transmembrane region" description="Helical" evidence="6">
    <location>
        <begin position="234"/>
        <end position="254"/>
    </location>
</feature>
<evidence type="ECO:0000259" key="7">
    <source>
        <dbReference type="SMART" id="SM00849"/>
    </source>
</evidence>
<feature type="transmembrane region" description="Helical" evidence="6">
    <location>
        <begin position="325"/>
        <end position="343"/>
    </location>
</feature>
<keyword evidence="9" id="KW-1185">Reference proteome</keyword>
<comment type="subcellular location">
    <subcellularLocation>
        <location evidence="1">Cell membrane</location>
        <topology evidence="1">Multi-pass membrane protein</topology>
    </subcellularLocation>
</comment>
<name>A0A0L0QPQ9_VIRPA</name>
<evidence type="ECO:0000256" key="1">
    <source>
        <dbReference type="ARBA" id="ARBA00004651"/>
    </source>
</evidence>
<gene>
    <name evidence="8" type="ORF">AFK71_19525</name>
</gene>
<dbReference type="InterPro" id="IPR036866">
    <property type="entry name" value="RibonucZ/Hydroxyglut_hydro"/>
</dbReference>
<dbReference type="PATRIC" id="fig|1473.5.peg.2646"/>
<keyword evidence="5 6" id="KW-0472">Membrane</keyword>
<dbReference type="InterPro" id="IPR035681">
    <property type="entry name" value="ComA-like_MBL"/>
</dbReference>
<dbReference type="InterPro" id="IPR004477">
    <property type="entry name" value="ComEC_N"/>
</dbReference>
<keyword evidence="4 6" id="KW-1133">Transmembrane helix</keyword>
<dbReference type="GO" id="GO:0030420">
    <property type="term" value="P:establishment of competence for transformation"/>
    <property type="evidence" value="ECO:0007669"/>
    <property type="project" value="InterPro"/>
</dbReference>
<evidence type="ECO:0000256" key="5">
    <source>
        <dbReference type="ARBA" id="ARBA00023136"/>
    </source>
</evidence>
<evidence type="ECO:0000256" key="4">
    <source>
        <dbReference type="ARBA" id="ARBA00022989"/>
    </source>
</evidence>
<accession>A0A0L0QPQ9</accession>
<evidence type="ECO:0000313" key="8">
    <source>
        <dbReference type="EMBL" id="KNE20549.1"/>
    </source>
</evidence>
<evidence type="ECO:0000313" key="9">
    <source>
        <dbReference type="Proteomes" id="UP000036780"/>
    </source>
</evidence>
<dbReference type="CDD" id="cd07731">
    <property type="entry name" value="ComA-like_MBL-fold"/>
    <property type="match status" value="1"/>
</dbReference>
<dbReference type="GO" id="GO:0005886">
    <property type="term" value="C:plasma membrane"/>
    <property type="evidence" value="ECO:0007669"/>
    <property type="project" value="UniProtKB-SubCell"/>
</dbReference>
<proteinExistence type="predicted"/>
<feature type="transmembrane region" description="Helical" evidence="6">
    <location>
        <begin position="421"/>
        <end position="437"/>
    </location>
</feature>
<feature type="transmembrane region" description="Helical" evidence="6">
    <location>
        <begin position="475"/>
        <end position="496"/>
    </location>
</feature>
<keyword evidence="2" id="KW-1003">Cell membrane</keyword>
<dbReference type="EMBL" id="LGTO01000007">
    <property type="protein sequence ID" value="KNE20549.1"/>
    <property type="molecule type" value="Genomic_DNA"/>
</dbReference>
<evidence type="ECO:0000256" key="2">
    <source>
        <dbReference type="ARBA" id="ARBA00022475"/>
    </source>
</evidence>
<feature type="transmembrane region" description="Helical" evidence="6">
    <location>
        <begin position="449"/>
        <end position="468"/>
    </location>
</feature>
<dbReference type="SMART" id="SM00849">
    <property type="entry name" value="Lactamase_B"/>
    <property type="match status" value="1"/>
</dbReference>
<evidence type="ECO:0000256" key="6">
    <source>
        <dbReference type="SAM" id="Phobius"/>
    </source>
</evidence>
<feature type="transmembrane region" description="Helical" evidence="6">
    <location>
        <begin position="7"/>
        <end position="38"/>
    </location>
</feature>
<dbReference type="PANTHER" id="PTHR30619:SF1">
    <property type="entry name" value="RECOMBINATION PROTEIN 2"/>
    <property type="match status" value="1"/>
</dbReference>
<protein>
    <recommendedName>
        <fullName evidence="7">Metallo-beta-lactamase domain-containing protein</fullName>
    </recommendedName>
</protein>
<reference evidence="9" key="1">
    <citation type="submission" date="2015-07" db="EMBL/GenBank/DDBJ databases">
        <title>Fjat-10053 dsm26.</title>
        <authorList>
            <person name="Liu B."/>
            <person name="Wang J."/>
            <person name="Zhu Y."/>
            <person name="Liu G."/>
            <person name="Chen Q."/>
            <person name="Chen Z."/>
            <person name="Lan J."/>
            <person name="Che J."/>
            <person name="Ge C."/>
            <person name="Shi H."/>
            <person name="Pan Z."/>
            <person name="Liu X."/>
        </authorList>
    </citation>
    <scope>NUCLEOTIDE SEQUENCE [LARGE SCALE GENOMIC DNA]</scope>
    <source>
        <strain evidence="9">DSM 26</strain>
    </source>
</reference>
<keyword evidence="3 6" id="KW-0812">Transmembrane</keyword>
<dbReference type="AlphaFoldDB" id="A0A0L0QPQ9"/>
<dbReference type="InterPro" id="IPR025405">
    <property type="entry name" value="DUF4131"/>
</dbReference>
<dbReference type="InterPro" id="IPR052159">
    <property type="entry name" value="Competence_DNA_uptake"/>
</dbReference>